<dbReference type="Proteomes" id="UP000821853">
    <property type="component" value="Chromosome 2"/>
</dbReference>
<dbReference type="EMBL" id="JABSTR010000004">
    <property type="protein sequence ID" value="KAH9367625.1"/>
    <property type="molecule type" value="Genomic_DNA"/>
</dbReference>
<gene>
    <name evidence="1" type="ORF">HPB48_009996</name>
</gene>
<evidence type="ECO:0000313" key="1">
    <source>
        <dbReference type="EMBL" id="KAH9367625.1"/>
    </source>
</evidence>
<organism evidence="1 2">
    <name type="scientific">Haemaphysalis longicornis</name>
    <name type="common">Bush tick</name>
    <dbReference type="NCBI Taxonomy" id="44386"/>
    <lineage>
        <taxon>Eukaryota</taxon>
        <taxon>Metazoa</taxon>
        <taxon>Ecdysozoa</taxon>
        <taxon>Arthropoda</taxon>
        <taxon>Chelicerata</taxon>
        <taxon>Arachnida</taxon>
        <taxon>Acari</taxon>
        <taxon>Parasitiformes</taxon>
        <taxon>Ixodida</taxon>
        <taxon>Ixodoidea</taxon>
        <taxon>Ixodidae</taxon>
        <taxon>Haemaphysalinae</taxon>
        <taxon>Haemaphysalis</taxon>
    </lineage>
</organism>
<name>A0A9J6FZ42_HAELO</name>
<protein>
    <submittedName>
        <fullName evidence="1">Uncharacterized protein</fullName>
    </submittedName>
</protein>
<evidence type="ECO:0000313" key="2">
    <source>
        <dbReference type="Proteomes" id="UP000821853"/>
    </source>
</evidence>
<dbReference type="VEuPathDB" id="VectorBase:HLOH_040964"/>
<accession>A0A9J6FZ42</accession>
<sequence length="126" mass="13954">MDVYLLYLRGPGQGRPRRGACALGDLLDQFRLSDAWVQTHGGTFAATWARGASASRLEKFYLPPELSQCLESCEVVVFPSGTPRISYHSPVSVKLVQRGSISSHDMWRMDICLLANPDSVLLLRTS</sequence>
<dbReference type="AlphaFoldDB" id="A0A9J6FZ42"/>
<keyword evidence="2" id="KW-1185">Reference proteome</keyword>
<reference evidence="1 2" key="1">
    <citation type="journal article" date="2020" name="Cell">
        <title>Large-Scale Comparative Analyses of Tick Genomes Elucidate Their Genetic Diversity and Vector Capacities.</title>
        <authorList>
            <consortium name="Tick Genome and Microbiome Consortium (TIGMIC)"/>
            <person name="Jia N."/>
            <person name="Wang J."/>
            <person name="Shi W."/>
            <person name="Du L."/>
            <person name="Sun Y."/>
            <person name="Zhan W."/>
            <person name="Jiang J.F."/>
            <person name="Wang Q."/>
            <person name="Zhang B."/>
            <person name="Ji P."/>
            <person name="Bell-Sakyi L."/>
            <person name="Cui X.M."/>
            <person name="Yuan T.T."/>
            <person name="Jiang B.G."/>
            <person name="Yang W.F."/>
            <person name="Lam T.T."/>
            <person name="Chang Q.C."/>
            <person name="Ding S.J."/>
            <person name="Wang X.J."/>
            <person name="Zhu J.G."/>
            <person name="Ruan X.D."/>
            <person name="Zhao L."/>
            <person name="Wei J.T."/>
            <person name="Ye R.Z."/>
            <person name="Que T.C."/>
            <person name="Du C.H."/>
            <person name="Zhou Y.H."/>
            <person name="Cheng J.X."/>
            <person name="Dai P.F."/>
            <person name="Guo W.B."/>
            <person name="Han X.H."/>
            <person name="Huang E.J."/>
            <person name="Li L.F."/>
            <person name="Wei W."/>
            <person name="Gao Y.C."/>
            <person name="Liu J.Z."/>
            <person name="Shao H.Z."/>
            <person name="Wang X."/>
            <person name="Wang C.C."/>
            <person name="Yang T.C."/>
            <person name="Huo Q.B."/>
            <person name="Li W."/>
            <person name="Chen H.Y."/>
            <person name="Chen S.E."/>
            <person name="Zhou L.G."/>
            <person name="Ni X.B."/>
            <person name="Tian J.H."/>
            <person name="Sheng Y."/>
            <person name="Liu T."/>
            <person name="Pan Y.S."/>
            <person name="Xia L.Y."/>
            <person name="Li J."/>
            <person name="Zhao F."/>
            <person name="Cao W.C."/>
        </authorList>
    </citation>
    <scope>NUCLEOTIDE SEQUENCE [LARGE SCALE GENOMIC DNA]</scope>
    <source>
        <strain evidence="1">HaeL-2018</strain>
    </source>
</reference>
<comment type="caution">
    <text evidence="1">The sequence shown here is derived from an EMBL/GenBank/DDBJ whole genome shotgun (WGS) entry which is preliminary data.</text>
</comment>
<proteinExistence type="predicted"/>